<evidence type="ECO:0000256" key="1">
    <source>
        <dbReference type="SAM" id="MobiDB-lite"/>
    </source>
</evidence>
<feature type="compositionally biased region" description="Polar residues" evidence="1">
    <location>
        <begin position="47"/>
        <end position="71"/>
    </location>
</feature>
<proteinExistence type="predicted"/>
<organism evidence="2 3">
    <name type="scientific">Bugula neritina</name>
    <name type="common">Brown bryozoan</name>
    <name type="synonym">Sertularia neritina</name>
    <dbReference type="NCBI Taxonomy" id="10212"/>
    <lineage>
        <taxon>Eukaryota</taxon>
        <taxon>Metazoa</taxon>
        <taxon>Spiralia</taxon>
        <taxon>Lophotrochozoa</taxon>
        <taxon>Bryozoa</taxon>
        <taxon>Gymnolaemata</taxon>
        <taxon>Cheilostomatida</taxon>
        <taxon>Flustrina</taxon>
        <taxon>Buguloidea</taxon>
        <taxon>Bugulidae</taxon>
        <taxon>Bugula</taxon>
    </lineage>
</organism>
<keyword evidence="3" id="KW-1185">Reference proteome</keyword>
<dbReference type="AlphaFoldDB" id="A0A7J7JMX9"/>
<protein>
    <submittedName>
        <fullName evidence="2">Uncharacterized protein</fullName>
    </submittedName>
</protein>
<name>A0A7J7JMX9_BUGNE</name>
<comment type="caution">
    <text evidence="2">The sequence shown here is derived from an EMBL/GenBank/DDBJ whole genome shotgun (WGS) entry which is preliminary data.</text>
</comment>
<reference evidence="2" key="1">
    <citation type="submission" date="2020-06" db="EMBL/GenBank/DDBJ databases">
        <title>Draft genome of Bugula neritina, a colonial animal packing powerful symbionts and potential medicines.</title>
        <authorList>
            <person name="Rayko M."/>
        </authorList>
    </citation>
    <scope>NUCLEOTIDE SEQUENCE [LARGE SCALE GENOMIC DNA]</scope>
    <source>
        <strain evidence="2">Kwan_BN1</strain>
    </source>
</reference>
<accession>A0A7J7JMX9</accession>
<dbReference type="Proteomes" id="UP000593567">
    <property type="component" value="Unassembled WGS sequence"/>
</dbReference>
<sequence length="78" mass="8667">MDVNIASWTSTSGADYLSIYLLTMKICKLPLKPENSEENTKMEQEDTISNNNTEKSITSDLSLDTAQSTSTMEKDILS</sequence>
<dbReference type="EMBL" id="VXIV02002211">
    <property type="protein sequence ID" value="KAF6026758.1"/>
    <property type="molecule type" value="Genomic_DNA"/>
</dbReference>
<gene>
    <name evidence="2" type="ORF">EB796_014926</name>
</gene>
<feature type="region of interest" description="Disordered" evidence="1">
    <location>
        <begin position="33"/>
        <end position="78"/>
    </location>
</feature>
<evidence type="ECO:0000313" key="2">
    <source>
        <dbReference type="EMBL" id="KAF6026758.1"/>
    </source>
</evidence>
<feature type="compositionally biased region" description="Basic and acidic residues" evidence="1">
    <location>
        <begin position="34"/>
        <end position="44"/>
    </location>
</feature>
<evidence type="ECO:0000313" key="3">
    <source>
        <dbReference type="Proteomes" id="UP000593567"/>
    </source>
</evidence>